<dbReference type="EMBL" id="JARYMX010000002">
    <property type="protein sequence ID" value="KAJ9560512.1"/>
    <property type="molecule type" value="Genomic_DNA"/>
</dbReference>
<accession>A0AA38WGP9</accession>
<protein>
    <submittedName>
        <fullName evidence="1">Uncharacterized protein</fullName>
    </submittedName>
</protein>
<reference evidence="1" key="1">
    <citation type="submission" date="2023-03" db="EMBL/GenBank/DDBJ databases">
        <title>Chromosome-scale reference genome and RAD-based genetic map of yellow starthistle (Centaurea solstitialis) reveal putative structural variation and QTLs associated with invader traits.</title>
        <authorList>
            <person name="Reatini B."/>
            <person name="Cang F.A."/>
            <person name="Jiang Q."/>
            <person name="Mckibben M.T.W."/>
            <person name="Barker M.S."/>
            <person name="Rieseberg L.H."/>
            <person name="Dlugosch K.M."/>
        </authorList>
    </citation>
    <scope>NUCLEOTIDE SEQUENCE</scope>
    <source>
        <strain evidence="1">CAN-66</strain>
        <tissue evidence="1">Leaf</tissue>
    </source>
</reference>
<keyword evidence="2" id="KW-1185">Reference proteome</keyword>
<dbReference type="Proteomes" id="UP001172457">
    <property type="component" value="Chromosome 2"/>
</dbReference>
<evidence type="ECO:0000313" key="1">
    <source>
        <dbReference type="EMBL" id="KAJ9560512.1"/>
    </source>
</evidence>
<proteinExistence type="predicted"/>
<organism evidence="1 2">
    <name type="scientific">Centaurea solstitialis</name>
    <name type="common">yellow star-thistle</name>
    <dbReference type="NCBI Taxonomy" id="347529"/>
    <lineage>
        <taxon>Eukaryota</taxon>
        <taxon>Viridiplantae</taxon>
        <taxon>Streptophyta</taxon>
        <taxon>Embryophyta</taxon>
        <taxon>Tracheophyta</taxon>
        <taxon>Spermatophyta</taxon>
        <taxon>Magnoliopsida</taxon>
        <taxon>eudicotyledons</taxon>
        <taxon>Gunneridae</taxon>
        <taxon>Pentapetalae</taxon>
        <taxon>asterids</taxon>
        <taxon>campanulids</taxon>
        <taxon>Asterales</taxon>
        <taxon>Asteraceae</taxon>
        <taxon>Carduoideae</taxon>
        <taxon>Cardueae</taxon>
        <taxon>Centaureinae</taxon>
        <taxon>Centaurea</taxon>
    </lineage>
</organism>
<evidence type="ECO:0000313" key="2">
    <source>
        <dbReference type="Proteomes" id="UP001172457"/>
    </source>
</evidence>
<sequence length="81" mass="8980">MGGLGRKHTCGWSEQVSWEACLEGESKKIDQELRSTHAIGASPCKIKIVCLQINGFNLYVVFSKLILRMKRKGNGVQGEES</sequence>
<gene>
    <name evidence="1" type="ORF">OSB04_005672</name>
</gene>
<dbReference type="AlphaFoldDB" id="A0AA38WGP9"/>
<comment type="caution">
    <text evidence="1">The sequence shown here is derived from an EMBL/GenBank/DDBJ whole genome shotgun (WGS) entry which is preliminary data.</text>
</comment>
<name>A0AA38WGP9_9ASTR</name>